<name>A0A371PQ63_STRIH</name>
<proteinExistence type="predicted"/>
<dbReference type="EMBL" id="QUAC01000486">
    <property type="protein sequence ID" value="REK84311.1"/>
    <property type="molecule type" value="Genomic_DNA"/>
</dbReference>
<evidence type="ECO:0000313" key="2">
    <source>
        <dbReference type="Proteomes" id="UP000262477"/>
    </source>
</evidence>
<dbReference type="OrthoDB" id="3872627at2"/>
<accession>A0A371PQ63</accession>
<comment type="caution">
    <text evidence="1">The sequence shown here is derived from an EMBL/GenBank/DDBJ whole genome shotgun (WGS) entry which is preliminary data.</text>
</comment>
<dbReference type="Proteomes" id="UP000262477">
    <property type="component" value="Unassembled WGS sequence"/>
</dbReference>
<dbReference type="RefSeq" id="WP_128512656.1">
    <property type="nucleotide sequence ID" value="NZ_QUAC01000486.1"/>
</dbReference>
<evidence type="ECO:0000313" key="1">
    <source>
        <dbReference type="EMBL" id="REK84311.1"/>
    </source>
</evidence>
<dbReference type="AlphaFoldDB" id="A0A371PQ63"/>
<evidence type="ECO:0008006" key="3">
    <source>
        <dbReference type="Google" id="ProtNLM"/>
    </source>
</evidence>
<protein>
    <recommendedName>
        <fullName evidence="3">Nucleotidyltransferase family protein</fullName>
    </recommendedName>
</protein>
<reference evidence="1 2" key="1">
    <citation type="submission" date="2018-08" db="EMBL/GenBank/DDBJ databases">
        <title>Streptomyces NEAU-D10 sp. nov., a novel Actinomycete isolated from soil.</title>
        <authorList>
            <person name="Jin L."/>
        </authorList>
    </citation>
    <scope>NUCLEOTIDE SEQUENCE [LARGE SCALE GENOMIC DNA]</scope>
    <source>
        <strain evidence="1 2">NEAU-D10</strain>
    </source>
</reference>
<gene>
    <name evidence="1" type="ORF">DY245_43660</name>
</gene>
<sequence length="372" mass="40246">MTAHAPHEPTLGVLYDLLGVERDASLADAVHASRALRGGFANIVLSAAETEGIPLGPGHAEELHRARRRAAGYRQLGGELCAMRGVTVHKGPSLARHYPEGWLRPSGDLDVVAEDEDTLWQVIGSVARRFPVEDPMLSLLQHGDERHLYVSVGWPAADPQFTPNFRVEVTTFAYGGEPGVVPMRPAQPADQWLADLLAITEERFQREFDPKDLLDLTCALNSPTAPAPGLVAAAAEAYLLAPELLELCELAQRHAALAGGLPRQLAELLWPAAQTESARRADGPGVPHVEDELGARRAAGLPLYGMQLAERLRLGDLRQAVEHHVDADVLLRTPIADFLLVPSELVDPERYEAARGELATLAPWPASTADTD</sequence>
<organism evidence="1 2">
    <name type="scientific">Streptomyces inhibens</name>
    <dbReference type="NCBI Taxonomy" id="2293571"/>
    <lineage>
        <taxon>Bacteria</taxon>
        <taxon>Bacillati</taxon>
        <taxon>Actinomycetota</taxon>
        <taxon>Actinomycetes</taxon>
        <taxon>Kitasatosporales</taxon>
        <taxon>Streptomycetaceae</taxon>
        <taxon>Streptomyces</taxon>
    </lineage>
</organism>
<keyword evidence="2" id="KW-1185">Reference proteome</keyword>